<evidence type="ECO:0000313" key="2">
    <source>
        <dbReference type="Proteomes" id="UP000029628"/>
    </source>
</evidence>
<dbReference type="AlphaFoldDB" id="A0A096CPR6"/>
<accession>A0A096CPR6</accession>
<evidence type="ECO:0008006" key="3">
    <source>
        <dbReference type="Google" id="ProtNLM"/>
    </source>
</evidence>
<dbReference type="EMBL" id="JRNT01000014">
    <property type="protein sequence ID" value="KGF47289.1"/>
    <property type="molecule type" value="Genomic_DNA"/>
</dbReference>
<dbReference type="RefSeq" id="WP_028258062.1">
    <property type="nucleotide sequence ID" value="NZ_JRNT01000014.1"/>
</dbReference>
<protein>
    <recommendedName>
        <fullName evidence="3">DUF2922 domain-containing protein</fullName>
    </recommendedName>
</protein>
<sequence>MVERQVLYLKFATPSGKESSVTVAHPKAGLTLADVTKVASVITDKQALESANKEPLVSFKKAYIVTTTTQELV</sequence>
<dbReference type="Pfam" id="PF11148">
    <property type="entry name" value="DUF2922"/>
    <property type="match status" value="1"/>
</dbReference>
<name>A0A096CPR6_9FIRM</name>
<comment type="caution">
    <text evidence="1">The sequence shown here is derived from an EMBL/GenBank/DDBJ whole genome shotgun (WGS) entry which is preliminary data.</text>
</comment>
<reference evidence="1 2" key="1">
    <citation type="submission" date="2014-07" db="EMBL/GenBank/DDBJ databases">
        <authorList>
            <person name="McCorrison J."/>
            <person name="Sanka R."/>
            <person name="Torralba M."/>
            <person name="Gillis M."/>
            <person name="Haft D.H."/>
            <person name="Methe B."/>
            <person name="Sutton G."/>
            <person name="Nelson K.E."/>
        </authorList>
    </citation>
    <scope>NUCLEOTIDE SEQUENCE [LARGE SCALE GENOMIC DNA]</scope>
    <source>
        <strain evidence="1 2">DNF00314</strain>
    </source>
</reference>
<gene>
    <name evidence="1" type="ORF">HMPREF0872_05420</name>
</gene>
<organism evidence="1 2">
    <name type="scientific">Veillonella montpellierensis DNF00314</name>
    <dbReference type="NCBI Taxonomy" id="1401067"/>
    <lineage>
        <taxon>Bacteria</taxon>
        <taxon>Bacillati</taxon>
        <taxon>Bacillota</taxon>
        <taxon>Negativicutes</taxon>
        <taxon>Veillonellales</taxon>
        <taxon>Veillonellaceae</taxon>
        <taxon>Veillonella</taxon>
    </lineage>
</organism>
<evidence type="ECO:0000313" key="1">
    <source>
        <dbReference type="EMBL" id="KGF47289.1"/>
    </source>
</evidence>
<proteinExistence type="predicted"/>
<dbReference type="InterPro" id="IPR021321">
    <property type="entry name" value="DUF2922"/>
</dbReference>
<dbReference type="Proteomes" id="UP000029628">
    <property type="component" value="Unassembled WGS sequence"/>
</dbReference>
<keyword evidence="2" id="KW-1185">Reference proteome</keyword>